<sequence length="299" mass="35218">MLKKTRRLNSSGGGTERQKAEIVSELRQRYPLKGLLSLSQLPRSTYYYHVKRRAEDKYSLIKQEIKRIFTENKQRYGYRRILLVLRGKGIKLNHKTVHKLMRSMGLHGKRRKSKYKSYKGEVGKIAPNILSRDFAANKPFEKLATDVTEFAVCDCKIYLSPIIDLHNNEVISYSISTSPDFGQTREMLKGLFDKLPKGARPILHSDQGWQYQMKEFQRQLKEHNILQSMSRKGNCLDNSIMENFFGRLKVEMFYGEKFQTVDEFVHCLKEYIHYWNNERISLKLKGMSPVQYRTHSHII</sequence>
<evidence type="ECO:0000313" key="3">
    <source>
        <dbReference type="EMBL" id="HIX07154.1"/>
    </source>
</evidence>
<dbReference type="Pfam" id="PF00665">
    <property type="entry name" value="rve"/>
    <property type="match status" value="1"/>
</dbReference>
<dbReference type="PANTHER" id="PTHR46889:SF5">
    <property type="entry name" value="INTEGRASE PROTEIN"/>
    <property type="match status" value="1"/>
</dbReference>
<reference evidence="3" key="2">
    <citation type="submission" date="2021-04" db="EMBL/GenBank/DDBJ databases">
        <authorList>
            <person name="Gilroy R."/>
        </authorList>
    </citation>
    <scope>NUCLEOTIDE SEQUENCE</scope>
    <source>
        <strain evidence="3">811</strain>
    </source>
</reference>
<gene>
    <name evidence="3" type="ORF">H9741_01635</name>
</gene>
<organism evidence="3 4">
    <name type="scientific">Candidatus Borkfalkia faecipullorum</name>
    <dbReference type="NCBI Taxonomy" id="2838510"/>
    <lineage>
        <taxon>Bacteria</taxon>
        <taxon>Bacillati</taxon>
        <taxon>Bacillota</taxon>
        <taxon>Clostridia</taxon>
        <taxon>Christensenellales</taxon>
        <taxon>Christensenellaceae</taxon>
        <taxon>Candidatus Borkfalkia</taxon>
    </lineage>
</organism>
<dbReference type="PANTHER" id="PTHR46889">
    <property type="entry name" value="TRANSPOSASE INSF FOR INSERTION SEQUENCE IS3B-RELATED"/>
    <property type="match status" value="1"/>
</dbReference>
<dbReference type="AlphaFoldDB" id="A0A9D1V7F6"/>
<dbReference type="InterPro" id="IPR012337">
    <property type="entry name" value="RNaseH-like_sf"/>
</dbReference>
<dbReference type="Pfam" id="PF13276">
    <property type="entry name" value="HTH_21"/>
    <property type="match status" value="1"/>
</dbReference>
<dbReference type="EMBL" id="DXFX01000022">
    <property type="protein sequence ID" value="HIX07154.1"/>
    <property type="molecule type" value="Genomic_DNA"/>
</dbReference>
<reference evidence="3" key="1">
    <citation type="journal article" date="2021" name="PeerJ">
        <title>Extensive microbial diversity within the chicken gut microbiome revealed by metagenomics and culture.</title>
        <authorList>
            <person name="Gilroy R."/>
            <person name="Ravi A."/>
            <person name="Getino M."/>
            <person name="Pursley I."/>
            <person name="Horton D.L."/>
            <person name="Alikhan N.F."/>
            <person name="Baker D."/>
            <person name="Gharbi K."/>
            <person name="Hall N."/>
            <person name="Watson M."/>
            <person name="Adriaenssens E.M."/>
            <person name="Foster-Nyarko E."/>
            <person name="Jarju S."/>
            <person name="Secka A."/>
            <person name="Antonio M."/>
            <person name="Oren A."/>
            <person name="Chaudhuri R.R."/>
            <person name="La Ragione R."/>
            <person name="Hildebrand F."/>
            <person name="Pallen M.J."/>
        </authorList>
    </citation>
    <scope>NUCLEOTIDE SEQUENCE</scope>
    <source>
        <strain evidence="3">811</strain>
    </source>
</reference>
<evidence type="ECO:0000313" key="4">
    <source>
        <dbReference type="Proteomes" id="UP000824204"/>
    </source>
</evidence>
<dbReference type="NCBIfam" id="NF033516">
    <property type="entry name" value="transpos_IS3"/>
    <property type="match status" value="1"/>
</dbReference>
<dbReference type="GO" id="GO:0015074">
    <property type="term" value="P:DNA integration"/>
    <property type="evidence" value="ECO:0007669"/>
    <property type="project" value="InterPro"/>
</dbReference>
<dbReference type="SUPFAM" id="SSF53098">
    <property type="entry name" value="Ribonuclease H-like"/>
    <property type="match status" value="1"/>
</dbReference>
<dbReference type="GO" id="GO:0003676">
    <property type="term" value="F:nucleic acid binding"/>
    <property type="evidence" value="ECO:0007669"/>
    <property type="project" value="InterPro"/>
</dbReference>
<dbReference type="Gene3D" id="3.30.420.10">
    <property type="entry name" value="Ribonuclease H-like superfamily/Ribonuclease H"/>
    <property type="match status" value="1"/>
</dbReference>
<dbReference type="Proteomes" id="UP000824204">
    <property type="component" value="Unassembled WGS sequence"/>
</dbReference>
<dbReference type="PROSITE" id="PS50994">
    <property type="entry name" value="INTEGRASE"/>
    <property type="match status" value="1"/>
</dbReference>
<dbReference type="InterPro" id="IPR001584">
    <property type="entry name" value="Integrase_cat-core"/>
</dbReference>
<dbReference type="InterPro" id="IPR025948">
    <property type="entry name" value="HTH-like_dom"/>
</dbReference>
<dbReference type="InterPro" id="IPR036397">
    <property type="entry name" value="RNaseH_sf"/>
</dbReference>
<feature type="domain" description="Integrase catalytic" evidence="2">
    <location>
        <begin position="135"/>
        <end position="297"/>
    </location>
</feature>
<evidence type="ECO:0000256" key="1">
    <source>
        <dbReference type="ARBA" id="ARBA00002286"/>
    </source>
</evidence>
<name>A0A9D1V7F6_9FIRM</name>
<dbReference type="Pfam" id="PF13333">
    <property type="entry name" value="rve_2"/>
    <property type="match status" value="1"/>
</dbReference>
<comment type="function">
    <text evidence="1">Involved in the transposition of the insertion sequence.</text>
</comment>
<dbReference type="InterPro" id="IPR048020">
    <property type="entry name" value="Transpos_IS3"/>
</dbReference>
<accession>A0A9D1V7F6</accession>
<evidence type="ECO:0000259" key="2">
    <source>
        <dbReference type="PROSITE" id="PS50994"/>
    </source>
</evidence>
<dbReference type="InterPro" id="IPR050900">
    <property type="entry name" value="Transposase_IS3/IS150/IS904"/>
</dbReference>
<protein>
    <submittedName>
        <fullName evidence="3">IS3 family transposase</fullName>
    </submittedName>
</protein>
<proteinExistence type="predicted"/>
<comment type="caution">
    <text evidence="3">The sequence shown here is derived from an EMBL/GenBank/DDBJ whole genome shotgun (WGS) entry which is preliminary data.</text>
</comment>